<dbReference type="SMART" id="SM00479">
    <property type="entry name" value="EXOIII"/>
    <property type="match status" value="1"/>
</dbReference>
<dbReference type="SUPFAM" id="SSF53098">
    <property type="entry name" value="Ribonuclease H-like"/>
    <property type="match status" value="1"/>
</dbReference>
<dbReference type="Pfam" id="PF00929">
    <property type="entry name" value="RNase_T"/>
    <property type="match status" value="1"/>
</dbReference>
<evidence type="ECO:0000256" key="2">
    <source>
        <dbReference type="ARBA" id="ARBA00022801"/>
    </source>
</evidence>
<dbReference type="PANTHER" id="PTHR30231">
    <property type="entry name" value="DNA POLYMERASE III SUBUNIT EPSILON"/>
    <property type="match status" value="1"/>
</dbReference>
<keyword evidence="3" id="KW-0269">Exonuclease</keyword>
<evidence type="ECO:0000313" key="5">
    <source>
        <dbReference type="EMBL" id="CAA9531684.1"/>
    </source>
</evidence>
<accession>A0A6J4TU44</accession>
<gene>
    <name evidence="5" type="ORF">AVDCRST_MAG73-1012</name>
</gene>
<dbReference type="CDD" id="cd06127">
    <property type="entry name" value="DEDDh"/>
    <property type="match status" value="1"/>
</dbReference>
<dbReference type="InterPro" id="IPR013520">
    <property type="entry name" value="Ribonucl_H"/>
</dbReference>
<organism evidence="5">
    <name type="scientific">uncultured Thermomicrobiales bacterium</name>
    <dbReference type="NCBI Taxonomy" id="1645740"/>
    <lineage>
        <taxon>Bacteria</taxon>
        <taxon>Pseudomonadati</taxon>
        <taxon>Thermomicrobiota</taxon>
        <taxon>Thermomicrobia</taxon>
        <taxon>Thermomicrobiales</taxon>
        <taxon>environmental samples</taxon>
    </lineage>
</organism>
<protein>
    <recommendedName>
        <fullName evidence="4">Exonuclease domain-containing protein</fullName>
    </recommendedName>
</protein>
<dbReference type="PANTHER" id="PTHR30231:SF4">
    <property type="entry name" value="PROTEIN NEN2"/>
    <property type="match status" value="1"/>
</dbReference>
<keyword evidence="2" id="KW-0378">Hydrolase</keyword>
<sequence>RDRAGAIAWAHGLMTSLETVFLDTETTGLGGEAEVIEVGVVGADGTVLLDTMVRPHGPIPAVASAVHGIFADDVRNAPGWAEVHTELERLLRGRAVVVYNAPFDRQMVAQCCVRWAVAEPEATWHCAMRAFAVFYAEPGVGRGGGKWHKLERAAVLVGATAGGHRALGDALACRAVVAAMAATEDAF</sequence>
<dbReference type="Gene3D" id="3.30.420.10">
    <property type="entry name" value="Ribonuclease H-like superfamily/Ribonuclease H"/>
    <property type="match status" value="1"/>
</dbReference>
<keyword evidence="1" id="KW-0540">Nuclease</keyword>
<evidence type="ECO:0000256" key="3">
    <source>
        <dbReference type="ARBA" id="ARBA00022839"/>
    </source>
</evidence>
<dbReference type="InterPro" id="IPR012337">
    <property type="entry name" value="RNaseH-like_sf"/>
</dbReference>
<reference evidence="5" key="1">
    <citation type="submission" date="2020-02" db="EMBL/GenBank/DDBJ databases">
        <authorList>
            <person name="Meier V. D."/>
        </authorList>
    </citation>
    <scope>NUCLEOTIDE SEQUENCE</scope>
    <source>
        <strain evidence="5">AVDCRST_MAG73</strain>
    </source>
</reference>
<dbReference type="EMBL" id="CADCWE010000061">
    <property type="protein sequence ID" value="CAA9531684.1"/>
    <property type="molecule type" value="Genomic_DNA"/>
</dbReference>
<proteinExistence type="predicted"/>
<dbReference type="GO" id="GO:0006259">
    <property type="term" value="P:DNA metabolic process"/>
    <property type="evidence" value="ECO:0007669"/>
    <property type="project" value="UniProtKB-ARBA"/>
</dbReference>
<evidence type="ECO:0000256" key="1">
    <source>
        <dbReference type="ARBA" id="ARBA00022722"/>
    </source>
</evidence>
<dbReference type="InterPro" id="IPR036397">
    <property type="entry name" value="RNaseH_sf"/>
</dbReference>
<feature type="domain" description="Exonuclease" evidence="4">
    <location>
        <begin position="18"/>
        <end position="186"/>
    </location>
</feature>
<dbReference type="GO" id="GO:0008408">
    <property type="term" value="F:3'-5' exonuclease activity"/>
    <property type="evidence" value="ECO:0007669"/>
    <property type="project" value="TreeGrafter"/>
</dbReference>
<evidence type="ECO:0000259" key="4">
    <source>
        <dbReference type="SMART" id="SM00479"/>
    </source>
</evidence>
<feature type="non-terminal residue" evidence="5">
    <location>
        <position position="1"/>
    </location>
</feature>
<dbReference type="AlphaFoldDB" id="A0A6J4TU44"/>
<name>A0A6J4TU44_9BACT</name>
<dbReference type="GO" id="GO:0003676">
    <property type="term" value="F:nucleic acid binding"/>
    <property type="evidence" value="ECO:0007669"/>
    <property type="project" value="InterPro"/>
</dbReference>